<gene>
    <name evidence="1" type="ORF">AVEN_193644_1</name>
</gene>
<comment type="caution">
    <text evidence="1">The sequence shown here is derived from an EMBL/GenBank/DDBJ whole genome shotgun (WGS) entry which is preliminary data.</text>
</comment>
<organism evidence="1 2">
    <name type="scientific">Araneus ventricosus</name>
    <name type="common">Orbweaver spider</name>
    <name type="synonym">Epeira ventricosa</name>
    <dbReference type="NCBI Taxonomy" id="182803"/>
    <lineage>
        <taxon>Eukaryota</taxon>
        <taxon>Metazoa</taxon>
        <taxon>Ecdysozoa</taxon>
        <taxon>Arthropoda</taxon>
        <taxon>Chelicerata</taxon>
        <taxon>Arachnida</taxon>
        <taxon>Araneae</taxon>
        <taxon>Araneomorphae</taxon>
        <taxon>Entelegynae</taxon>
        <taxon>Araneoidea</taxon>
        <taxon>Araneidae</taxon>
        <taxon>Araneus</taxon>
    </lineage>
</organism>
<dbReference type="Proteomes" id="UP000499080">
    <property type="component" value="Unassembled WGS sequence"/>
</dbReference>
<evidence type="ECO:0000313" key="1">
    <source>
        <dbReference type="EMBL" id="GBM63847.1"/>
    </source>
</evidence>
<evidence type="ECO:0000313" key="2">
    <source>
        <dbReference type="Proteomes" id="UP000499080"/>
    </source>
</evidence>
<keyword evidence="2" id="KW-1185">Reference proteome</keyword>
<dbReference type="AlphaFoldDB" id="A0A4Y2HEY3"/>
<reference evidence="1 2" key="1">
    <citation type="journal article" date="2019" name="Sci. Rep.">
        <title>Orb-weaving spider Araneus ventricosus genome elucidates the spidroin gene catalogue.</title>
        <authorList>
            <person name="Kono N."/>
            <person name="Nakamura H."/>
            <person name="Ohtoshi R."/>
            <person name="Moran D.A.P."/>
            <person name="Shinohara A."/>
            <person name="Yoshida Y."/>
            <person name="Fujiwara M."/>
            <person name="Mori M."/>
            <person name="Tomita M."/>
            <person name="Arakawa K."/>
        </authorList>
    </citation>
    <scope>NUCLEOTIDE SEQUENCE [LARGE SCALE GENOMIC DNA]</scope>
</reference>
<accession>A0A4Y2HEY3</accession>
<sequence length="153" mass="16353">MRWKTDAGKGGIGTLTLSSPLSAEPTAVKRRNVCCVSETPLSGPNAETLPLSQGVTVARSRLLARRAPASKLDSVEEPLCLGTVIVEFEAQSVDAQMPFFSCGVEIKRGSAVQLPSSSSEHCSKLRCPLNLKLNQSKLKCRHIGNVFSCNLLA</sequence>
<dbReference type="EMBL" id="BGPR01001892">
    <property type="protein sequence ID" value="GBM63847.1"/>
    <property type="molecule type" value="Genomic_DNA"/>
</dbReference>
<protein>
    <submittedName>
        <fullName evidence="1">Uncharacterized protein</fullName>
    </submittedName>
</protein>
<proteinExistence type="predicted"/>
<name>A0A4Y2HEY3_ARAVE</name>